<dbReference type="PANTHER" id="PTHR30570">
    <property type="entry name" value="PERIPLASMIC PHOSPHATE BINDING COMPONENT OF PHOSPHATE ABC TRANSPORTER"/>
    <property type="match status" value="1"/>
</dbReference>
<organism evidence="4 5">
    <name type="scientific">Candidatus Barnesiella excrementipullorum</name>
    <dbReference type="NCBI Taxonomy" id="2838479"/>
    <lineage>
        <taxon>Bacteria</taxon>
        <taxon>Pseudomonadati</taxon>
        <taxon>Bacteroidota</taxon>
        <taxon>Bacteroidia</taxon>
        <taxon>Bacteroidales</taxon>
        <taxon>Barnesiellaceae</taxon>
        <taxon>Barnesiella</taxon>
    </lineage>
</organism>
<dbReference type="Gene3D" id="3.40.190.10">
    <property type="entry name" value="Periplasmic binding protein-like II"/>
    <property type="match status" value="2"/>
</dbReference>
<protein>
    <submittedName>
        <fullName evidence="4">Substrate-binding domain-containing protein</fullName>
    </submittedName>
</protein>
<evidence type="ECO:0000313" key="4">
    <source>
        <dbReference type="EMBL" id="HIX44992.1"/>
    </source>
</evidence>
<dbReference type="PROSITE" id="PS51257">
    <property type="entry name" value="PROKAR_LIPOPROTEIN"/>
    <property type="match status" value="1"/>
</dbReference>
<proteinExistence type="predicted"/>
<evidence type="ECO:0000313" key="5">
    <source>
        <dbReference type="Proteomes" id="UP000824246"/>
    </source>
</evidence>
<dbReference type="InterPro" id="IPR050811">
    <property type="entry name" value="Phosphate_ABC_transporter"/>
</dbReference>
<dbReference type="SUPFAM" id="SSF53850">
    <property type="entry name" value="Periplasmic binding protein-like II"/>
    <property type="match status" value="1"/>
</dbReference>
<evidence type="ECO:0000256" key="1">
    <source>
        <dbReference type="ARBA" id="ARBA00022729"/>
    </source>
</evidence>
<feature type="signal peptide" evidence="2">
    <location>
        <begin position="1"/>
        <end position="18"/>
    </location>
</feature>
<evidence type="ECO:0000259" key="3">
    <source>
        <dbReference type="Pfam" id="PF12849"/>
    </source>
</evidence>
<keyword evidence="1 2" id="KW-0732">Signal</keyword>
<dbReference type="InterPro" id="IPR024370">
    <property type="entry name" value="PBP_domain"/>
</dbReference>
<dbReference type="Proteomes" id="UP000824246">
    <property type="component" value="Unassembled WGS sequence"/>
</dbReference>
<dbReference type="EMBL" id="DXFB01000051">
    <property type="protein sequence ID" value="HIX44992.1"/>
    <property type="molecule type" value="Genomic_DNA"/>
</dbReference>
<comment type="caution">
    <text evidence="4">The sequence shown here is derived from an EMBL/GenBank/DDBJ whole genome shotgun (WGS) entry which is preliminary data.</text>
</comment>
<feature type="domain" description="PBP" evidence="3">
    <location>
        <begin position="35"/>
        <end position="280"/>
    </location>
</feature>
<dbReference type="AlphaFoldDB" id="A0A9D2AP12"/>
<name>A0A9D2AP12_9BACT</name>
<dbReference type="Pfam" id="PF12849">
    <property type="entry name" value="PBP_like_2"/>
    <property type="match status" value="1"/>
</dbReference>
<sequence length="309" mass="34083">MRQILSVSIFLVILLSLAACSSQGGVDRRMYEGDIEFLCDESFFNVLDQHVFVFTRSNPGAYISVAPVSEADAVKALLDDSVRLIAISRELTAAEKEAIVQNRLESRSTHVAVDAVAFVVNKQNPDSVFTVDDIRRVMTGEATQWDQLFSGASPDRIQVIFDNRHSGTVRYVIDSICAPAKLYPGVSAVENSLEVIREVSRRPNAIGVIGAAWIEARDSAGIDVRELVAPVRIKKTADAQPFGPFQAYIASGDYPFFRSIYMIKTETYNGLCTGFTIFVAGQRGQKIFEKTNISPARIEERVINVSDGF</sequence>
<reference evidence="4" key="1">
    <citation type="journal article" date="2021" name="PeerJ">
        <title>Extensive microbial diversity within the chicken gut microbiome revealed by metagenomics and culture.</title>
        <authorList>
            <person name="Gilroy R."/>
            <person name="Ravi A."/>
            <person name="Getino M."/>
            <person name="Pursley I."/>
            <person name="Horton D.L."/>
            <person name="Alikhan N.F."/>
            <person name="Baker D."/>
            <person name="Gharbi K."/>
            <person name="Hall N."/>
            <person name="Watson M."/>
            <person name="Adriaenssens E.M."/>
            <person name="Foster-Nyarko E."/>
            <person name="Jarju S."/>
            <person name="Secka A."/>
            <person name="Antonio M."/>
            <person name="Oren A."/>
            <person name="Chaudhuri R.R."/>
            <person name="La Ragione R."/>
            <person name="Hildebrand F."/>
            <person name="Pallen M.J."/>
        </authorList>
    </citation>
    <scope>NUCLEOTIDE SEQUENCE</scope>
    <source>
        <strain evidence="4">ChiHjej12B11-16260</strain>
    </source>
</reference>
<dbReference type="PANTHER" id="PTHR30570:SF1">
    <property type="entry name" value="PHOSPHATE-BINDING PROTEIN PSTS"/>
    <property type="match status" value="1"/>
</dbReference>
<reference evidence="4" key="2">
    <citation type="submission" date="2021-04" db="EMBL/GenBank/DDBJ databases">
        <authorList>
            <person name="Gilroy R."/>
        </authorList>
    </citation>
    <scope>NUCLEOTIDE SEQUENCE</scope>
    <source>
        <strain evidence="4">ChiHjej12B11-16260</strain>
    </source>
</reference>
<accession>A0A9D2AP12</accession>
<evidence type="ECO:0000256" key="2">
    <source>
        <dbReference type="SAM" id="SignalP"/>
    </source>
</evidence>
<gene>
    <name evidence="4" type="ORF">H9982_02100</name>
</gene>
<feature type="chain" id="PRO_5039499250" evidence="2">
    <location>
        <begin position="19"/>
        <end position="309"/>
    </location>
</feature>